<reference evidence="2 3" key="1">
    <citation type="submission" date="2020-08" db="EMBL/GenBank/DDBJ databases">
        <title>Functional genomics of gut bacteria from endangered species of beetles.</title>
        <authorList>
            <person name="Carlos-Shanley C."/>
        </authorList>
    </citation>
    <scope>NUCLEOTIDE SEQUENCE [LARGE SCALE GENOMIC DNA]</scope>
    <source>
        <strain evidence="2 3">S00198</strain>
    </source>
</reference>
<keyword evidence="3" id="KW-1185">Reference proteome</keyword>
<proteinExistence type="predicted"/>
<protein>
    <submittedName>
        <fullName evidence="2">Uncharacterized protein</fullName>
    </submittedName>
</protein>
<dbReference type="RefSeq" id="WP_184865932.1">
    <property type="nucleotide sequence ID" value="NZ_JACHLK010000031.1"/>
</dbReference>
<organism evidence="2 3">
    <name type="scientific">Acidovorax soli</name>
    <dbReference type="NCBI Taxonomy" id="592050"/>
    <lineage>
        <taxon>Bacteria</taxon>
        <taxon>Pseudomonadati</taxon>
        <taxon>Pseudomonadota</taxon>
        <taxon>Betaproteobacteria</taxon>
        <taxon>Burkholderiales</taxon>
        <taxon>Comamonadaceae</taxon>
        <taxon>Acidovorax</taxon>
    </lineage>
</organism>
<evidence type="ECO:0000313" key="3">
    <source>
        <dbReference type="Proteomes" id="UP000575083"/>
    </source>
</evidence>
<name>A0A7X0PLT1_9BURK</name>
<feature type="region of interest" description="Disordered" evidence="1">
    <location>
        <begin position="48"/>
        <end position="73"/>
    </location>
</feature>
<dbReference type="EMBL" id="JACHLK010000031">
    <property type="protein sequence ID" value="MBB6564176.1"/>
    <property type="molecule type" value="Genomic_DNA"/>
</dbReference>
<gene>
    <name evidence="2" type="ORF">HNP48_006903</name>
</gene>
<evidence type="ECO:0000256" key="1">
    <source>
        <dbReference type="SAM" id="MobiDB-lite"/>
    </source>
</evidence>
<feature type="compositionally biased region" description="Gly residues" evidence="1">
    <location>
        <begin position="243"/>
        <end position="253"/>
    </location>
</feature>
<feature type="region of interest" description="Disordered" evidence="1">
    <location>
        <begin position="217"/>
        <end position="278"/>
    </location>
</feature>
<dbReference type="Proteomes" id="UP000575083">
    <property type="component" value="Unassembled WGS sequence"/>
</dbReference>
<comment type="caution">
    <text evidence="2">The sequence shown here is derived from an EMBL/GenBank/DDBJ whole genome shotgun (WGS) entry which is preliminary data.</text>
</comment>
<accession>A0A7X0PLT1</accession>
<sequence length="295" mass="31317">MSFFANLLGGAMQGVGSGMTAMAADEERLARDRALVQERSAAALELQQQRVQDRRDQHQQMMQMRSEPGGVAGSGGKGMNLAQMAMQARTPEEQDRIVALARTFESDHAADKMVDTMFGRPRMVSVAPTAGDFARYDRAGDMNAAPPTTTLERAAYDREKGAQALQRLYTLFLDPGKIDAHARGERQFGLNDRAEASAMAVEQGGGSALDVAAAFQRGSAPQPERPGVRPGAESALQPMGSVPHGGTGAGSLAGTGARLARPLSSAPRDGAVVRDANGLQYVVRNGRPERQAKAR</sequence>
<evidence type="ECO:0000313" key="2">
    <source>
        <dbReference type="EMBL" id="MBB6564176.1"/>
    </source>
</evidence>
<dbReference type="AlphaFoldDB" id="A0A7X0PLT1"/>